<evidence type="ECO:0000256" key="2">
    <source>
        <dbReference type="ARBA" id="ARBA00023125"/>
    </source>
</evidence>
<sequence length="281" mass="31510">MNDWTAGIGEAVSYIENNLDGEINIEKAAEKAFVSTFYFQKIFCVLCGFTIGEYIRYRRLSLAGEELSQGNAKVIDVALKYGYDSPDSFARAFTKFHGITPSAAKEHGTVLRSFAPIKLKLTLEGGTMIDYRITEKPAFTVVGVTTPIENDTSISYNVIPTLWDEHYKNGGGEKIRGDFGACIYCDEKTFTYMIADAYLPWKDIPDGCETYTFPAGTWAVFPCKGALPNALQSLNTKIWSEWLPNLKGYKLSGYYNLEMYTPPADKPEDTYSEIWIPIEKA</sequence>
<proteinExistence type="predicted"/>
<gene>
    <name evidence="5" type="ORF">EUBSIR_01299</name>
</gene>
<organism evidence="5 6">
    <name type="scientific">[Eubacterium] siraeum DSM 15702</name>
    <dbReference type="NCBI Taxonomy" id="428128"/>
    <lineage>
        <taxon>Bacteria</taxon>
        <taxon>Bacillati</taxon>
        <taxon>Bacillota</taxon>
        <taxon>Clostridia</taxon>
        <taxon>Eubacteriales</taxon>
        <taxon>Oscillospiraceae</taxon>
        <taxon>Oscillospiraceae incertae sedis</taxon>
    </lineage>
</organism>
<keyword evidence="6" id="KW-1185">Reference proteome</keyword>
<evidence type="ECO:0000313" key="6">
    <source>
        <dbReference type="Proteomes" id="UP000005326"/>
    </source>
</evidence>
<dbReference type="SMART" id="SM00342">
    <property type="entry name" value="HTH_ARAC"/>
    <property type="match status" value="1"/>
</dbReference>
<feature type="domain" description="HTH araC/xylS-type" evidence="4">
    <location>
        <begin position="9"/>
        <end position="107"/>
    </location>
</feature>
<dbReference type="SUPFAM" id="SSF55136">
    <property type="entry name" value="Probable bacterial effector-binding domain"/>
    <property type="match status" value="1"/>
</dbReference>
<dbReference type="InterPro" id="IPR011256">
    <property type="entry name" value="Reg_factor_effector_dom_sf"/>
</dbReference>
<dbReference type="Pfam" id="PF12833">
    <property type="entry name" value="HTH_18"/>
    <property type="match status" value="1"/>
</dbReference>
<dbReference type="Pfam" id="PF14526">
    <property type="entry name" value="Cass2"/>
    <property type="match status" value="1"/>
</dbReference>
<dbReference type="InterPro" id="IPR020449">
    <property type="entry name" value="Tscrpt_reg_AraC-type_HTH"/>
</dbReference>
<dbReference type="AlphaFoldDB" id="B0MN77"/>
<dbReference type="SUPFAM" id="SSF46689">
    <property type="entry name" value="Homeodomain-like"/>
    <property type="match status" value="2"/>
</dbReference>
<name>B0MN77_9FIRM</name>
<keyword evidence="1" id="KW-0805">Transcription regulation</keyword>
<comment type="caution">
    <text evidence="5">The sequence shown here is derived from an EMBL/GenBank/DDBJ whole genome shotgun (WGS) entry which is preliminary data.</text>
</comment>
<keyword evidence="2" id="KW-0238">DNA-binding</keyword>
<dbReference type="InterPro" id="IPR029441">
    <property type="entry name" value="Cass2"/>
</dbReference>
<dbReference type="InterPro" id="IPR050959">
    <property type="entry name" value="MarA-like"/>
</dbReference>
<dbReference type="PROSITE" id="PS01124">
    <property type="entry name" value="HTH_ARAC_FAMILY_2"/>
    <property type="match status" value="1"/>
</dbReference>
<dbReference type="InterPro" id="IPR009057">
    <property type="entry name" value="Homeodomain-like_sf"/>
</dbReference>
<evidence type="ECO:0000256" key="3">
    <source>
        <dbReference type="ARBA" id="ARBA00023163"/>
    </source>
</evidence>
<dbReference type="PANTHER" id="PTHR47504:SF5">
    <property type="entry name" value="RIGHT ORIGIN-BINDING PROTEIN"/>
    <property type="match status" value="1"/>
</dbReference>
<dbReference type="GO" id="GO:0043565">
    <property type="term" value="F:sequence-specific DNA binding"/>
    <property type="evidence" value="ECO:0007669"/>
    <property type="project" value="InterPro"/>
</dbReference>
<dbReference type="Proteomes" id="UP000005326">
    <property type="component" value="Unassembled WGS sequence"/>
</dbReference>
<reference evidence="5" key="2">
    <citation type="submission" date="2014-06" db="EMBL/GenBank/DDBJ databases">
        <title>Draft genome sequence of Eubacterium siraeum (DSM 15702).</title>
        <authorList>
            <person name="Sudarsanam P."/>
            <person name="Ley R."/>
            <person name="Guruge J."/>
            <person name="Turnbaugh P.J."/>
            <person name="Mahowald M."/>
            <person name="Liep D."/>
            <person name="Gordon J."/>
        </authorList>
    </citation>
    <scope>NUCLEOTIDE SEQUENCE</scope>
    <source>
        <strain evidence="5">DSM 15702</strain>
    </source>
</reference>
<evidence type="ECO:0000256" key="1">
    <source>
        <dbReference type="ARBA" id="ARBA00023015"/>
    </source>
</evidence>
<reference evidence="5" key="1">
    <citation type="submission" date="2007-10" db="EMBL/GenBank/DDBJ databases">
        <authorList>
            <person name="Fulton L."/>
            <person name="Clifton S."/>
            <person name="Fulton B."/>
            <person name="Xu J."/>
            <person name="Minx P."/>
            <person name="Pepin K.H."/>
            <person name="Johnson M."/>
            <person name="Thiruvilangam P."/>
            <person name="Bhonagiri V."/>
            <person name="Nash W.E."/>
            <person name="Mardis E.R."/>
            <person name="Wilson R.K."/>
        </authorList>
    </citation>
    <scope>NUCLEOTIDE SEQUENCE [LARGE SCALE GENOMIC DNA]</scope>
    <source>
        <strain evidence="5">DSM 15702</strain>
    </source>
</reference>
<dbReference type="EMBL" id="ABCA03000045">
    <property type="protein sequence ID" value="EDS00815.1"/>
    <property type="molecule type" value="Genomic_DNA"/>
</dbReference>
<evidence type="ECO:0000313" key="5">
    <source>
        <dbReference type="EMBL" id="EDS00815.1"/>
    </source>
</evidence>
<dbReference type="PANTHER" id="PTHR47504">
    <property type="entry name" value="RIGHT ORIGIN-BINDING PROTEIN"/>
    <property type="match status" value="1"/>
</dbReference>
<dbReference type="Gene3D" id="3.20.80.10">
    <property type="entry name" value="Regulatory factor, effector binding domain"/>
    <property type="match status" value="1"/>
</dbReference>
<dbReference type="Gene3D" id="1.10.10.60">
    <property type="entry name" value="Homeodomain-like"/>
    <property type="match status" value="2"/>
</dbReference>
<keyword evidence="3" id="KW-0804">Transcription</keyword>
<dbReference type="PRINTS" id="PR00032">
    <property type="entry name" value="HTHARAC"/>
</dbReference>
<accession>B0MN77</accession>
<dbReference type="GO" id="GO:0003700">
    <property type="term" value="F:DNA-binding transcription factor activity"/>
    <property type="evidence" value="ECO:0007669"/>
    <property type="project" value="InterPro"/>
</dbReference>
<evidence type="ECO:0000259" key="4">
    <source>
        <dbReference type="PROSITE" id="PS01124"/>
    </source>
</evidence>
<protein>
    <submittedName>
        <fullName evidence="5">Transcriptional regulator, effector binding domain protein</fullName>
    </submittedName>
</protein>
<dbReference type="InterPro" id="IPR010499">
    <property type="entry name" value="AraC_E-bd"/>
</dbReference>
<dbReference type="InterPro" id="IPR018060">
    <property type="entry name" value="HTH_AraC"/>
</dbReference>
<dbReference type="SMART" id="SM00871">
    <property type="entry name" value="AraC_E_bind"/>
    <property type="match status" value="1"/>
</dbReference>